<dbReference type="SMART" id="SM00220">
    <property type="entry name" value="S_TKc"/>
    <property type="match status" value="1"/>
</dbReference>
<evidence type="ECO:0000313" key="15">
    <source>
        <dbReference type="Proteomes" id="UP000092321"/>
    </source>
</evidence>
<dbReference type="InterPro" id="IPR000719">
    <property type="entry name" value="Prot_kinase_dom"/>
</dbReference>
<dbReference type="InterPro" id="IPR017441">
    <property type="entry name" value="Protein_kinase_ATP_BS"/>
</dbReference>
<sequence>MSYYYNNNNNNNNSSNNNYSNYMQQNMNNNLVSSDSGLTLMNNNGSNSTVLPPPQLQPLSLEELISTGICSNSITNSSRSNTLLQDDRSTTSLNYSNNCPDSGKIYKPIPQSVRQPHLLLSEMNYSTNGNKNFNDSIQQSHNNNNNSNSINNMLSQSSNSMHLLTSENNTTVIQPHLYSESNNNNNNNNKDDNINIQDSQLTPRVTKGRYKHNDFQIMRTLGTGSFGRVHLVQSTHNYRYYAMKVLKKAKIIKLKQVEHTNDERLMLSTVTHPFIIRMWGTFQDLNFVYMIMDYIEGGELFSLLRKSHKFPVPVAKFYAAEVILAIDYLHENDIIYRDLKPENILLDKYGHIKLTDFGFAKYCPGVTFTIVGTPDYIAAEIIQTKGYNKSVDWWSLGILIYEMLAGFTPFYDSNTLKTYDNILNATLRFPSSKNFTPEVIDLLSKLINRDLTQRLGNLQNGVEDIKNHLWFQEVNWSKMLKKNIETPYEPPIKAGHGDTSQYEFFEEDSEDMKQYGIMLNTDESDPYNNVFAGF</sequence>
<evidence type="ECO:0000256" key="1">
    <source>
        <dbReference type="ARBA" id="ARBA00007115"/>
    </source>
</evidence>
<keyword evidence="6 14" id="KW-0418">Kinase</keyword>
<keyword evidence="4" id="KW-0808">Transferase</keyword>
<evidence type="ECO:0000256" key="7">
    <source>
        <dbReference type="ARBA" id="ARBA00022840"/>
    </source>
</evidence>
<dbReference type="OrthoDB" id="63267at2759"/>
<dbReference type="GO" id="GO:0004691">
    <property type="term" value="F:cAMP-dependent protein kinase activity"/>
    <property type="evidence" value="ECO:0007669"/>
    <property type="project" value="UniProtKB-EC"/>
</dbReference>
<comment type="catalytic activity">
    <reaction evidence="9">
        <text>L-seryl-[protein] + ATP = O-phospho-L-seryl-[protein] + ADP + H(+)</text>
        <dbReference type="Rhea" id="RHEA:17989"/>
        <dbReference type="Rhea" id="RHEA-COMP:9863"/>
        <dbReference type="Rhea" id="RHEA-COMP:11604"/>
        <dbReference type="ChEBI" id="CHEBI:15378"/>
        <dbReference type="ChEBI" id="CHEBI:29999"/>
        <dbReference type="ChEBI" id="CHEBI:30616"/>
        <dbReference type="ChEBI" id="CHEBI:83421"/>
        <dbReference type="ChEBI" id="CHEBI:456216"/>
        <dbReference type="EC" id="2.7.11.11"/>
    </reaction>
</comment>
<dbReference type="GO" id="GO:0005952">
    <property type="term" value="C:cAMP-dependent protein kinase complex"/>
    <property type="evidence" value="ECO:0007669"/>
    <property type="project" value="TreeGrafter"/>
</dbReference>
<dbReference type="PROSITE" id="PS50011">
    <property type="entry name" value="PROTEIN_KINASE_DOM"/>
    <property type="match status" value="1"/>
</dbReference>
<dbReference type="InterPro" id="IPR000961">
    <property type="entry name" value="AGC-kinase_C"/>
</dbReference>
<dbReference type="EC" id="2.7.11.11" evidence="2"/>
<evidence type="ECO:0000256" key="2">
    <source>
        <dbReference type="ARBA" id="ARBA00012444"/>
    </source>
</evidence>
<feature type="region of interest" description="Disordered" evidence="11">
    <location>
        <begin position="1"/>
        <end position="20"/>
    </location>
</feature>
<organism evidence="14 15">
    <name type="scientific">Hanseniaspora valbyensis NRRL Y-1626</name>
    <dbReference type="NCBI Taxonomy" id="766949"/>
    <lineage>
        <taxon>Eukaryota</taxon>
        <taxon>Fungi</taxon>
        <taxon>Dikarya</taxon>
        <taxon>Ascomycota</taxon>
        <taxon>Saccharomycotina</taxon>
        <taxon>Saccharomycetes</taxon>
        <taxon>Saccharomycodales</taxon>
        <taxon>Saccharomycodaceae</taxon>
        <taxon>Hanseniaspora</taxon>
    </lineage>
</organism>
<comment type="caution">
    <text evidence="14">The sequence shown here is derived from an EMBL/GenBank/DDBJ whole genome shotgun (WGS) entry which is preliminary data.</text>
</comment>
<evidence type="ECO:0000256" key="3">
    <source>
        <dbReference type="ARBA" id="ARBA00022527"/>
    </source>
</evidence>
<accession>A0A1B7TGB4</accession>
<evidence type="ECO:0000256" key="11">
    <source>
        <dbReference type="SAM" id="MobiDB-lite"/>
    </source>
</evidence>
<dbReference type="GO" id="GO:0005829">
    <property type="term" value="C:cytosol"/>
    <property type="evidence" value="ECO:0007669"/>
    <property type="project" value="TreeGrafter"/>
</dbReference>
<dbReference type="InterPro" id="IPR008271">
    <property type="entry name" value="Ser/Thr_kinase_AS"/>
</dbReference>
<evidence type="ECO:0000256" key="10">
    <source>
        <dbReference type="PROSITE-ProRule" id="PRU10141"/>
    </source>
</evidence>
<dbReference type="EMBL" id="LXPE01000007">
    <property type="protein sequence ID" value="OBA27738.1"/>
    <property type="molecule type" value="Genomic_DNA"/>
</dbReference>
<evidence type="ECO:0000259" key="13">
    <source>
        <dbReference type="PROSITE" id="PS51285"/>
    </source>
</evidence>
<feature type="domain" description="Protein kinase" evidence="12">
    <location>
        <begin position="215"/>
        <end position="471"/>
    </location>
</feature>
<keyword evidence="7 10" id="KW-0067">ATP-binding</keyword>
<dbReference type="FunFam" id="3.30.200.20:FF:000005">
    <property type="entry name" value="cAMP-dependent protein kinase catalytic subunit"/>
    <property type="match status" value="1"/>
</dbReference>
<dbReference type="PROSITE" id="PS00107">
    <property type="entry name" value="PROTEIN_KINASE_ATP"/>
    <property type="match status" value="1"/>
</dbReference>
<comment type="similarity">
    <text evidence="1">Belongs to the protein kinase superfamily. AGC Ser/Thr protein kinase family. cAMP subfamily.</text>
</comment>
<dbReference type="CDD" id="cd05580">
    <property type="entry name" value="STKc_PKA_like"/>
    <property type="match status" value="1"/>
</dbReference>
<dbReference type="PROSITE" id="PS00108">
    <property type="entry name" value="PROTEIN_KINASE_ST"/>
    <property type="match status" value="1"/>
</dbReference>
<dbReference type="FunFam" id="1.10.510.10:FF:000005">
    <property type="entry name" value="cAMP-dependent protein kinase catalytic subunit alpha"/>
    <property type="match status" value="1"/>
</dbReference>
<dbReference type="GO" id="GO:0010607">
    <property type="term" value="P:negative regulation of cytoplasmic mRNA processing body assembly"/>
    <property type="evidence" value="ECO:0007669"/>
    <property type="project" value="UniProtKB-ARBA"/>
</dbReference>
<evidence type="ECO:0000256" key="9">
    <source>
        <dbReference type="ARBA" id="ARBA00047454"/>
    </source>
</evidence>
<protein>
    <recommendedName>
        <fullName evidence="2">cAMP-dependent protein kinase</fullName>
        <ecNumber evidence="2">2.7.11.11</ecNumber>
    </recommendedName>
</protein>
<dbReference type="GO" id="GO:0005634">
    <property type="term" value="C:nucleus"/>
    <property type="evidence" value="ECO:0007669"/>
    <property type="project" value="TreeGrafter"/>
</dbReference>
<keyword evidence="15" id="KW-1185">Reference proteome</keyword>
<dbReference type="InterPro" id="IPR011009">
    <property type="entry name" value="Kinase-like_dom_sf"/>
</dbReference>
<evidence type="ECO:0000256" key="4">
    <source>
        <dbReference type="ARBA" id="ARBA00022679"/>
    </source>
</evidence>
<evidence type="ECO:0000256" key="6">
    <source>
        <dbReference type="ARBA" id="ARBA00022777"/>
    </source>
</evidence>
<dbReference type="AlphaFoldDB" id="A0A1B7TGB4"/>
<evidence type="ECO:0000259" key="12">
    <source>
        <dbReference type="PROSITE" id="PS50011"/>
    </source>
</evidence>
<keyword evidence="3" id="KW-0723">Serine/threonine-protein kinase</keyword>
<dbReference type="GO" id="GO:0005524">
    <property type="term" value="F:ATP binding"/>
    <property type="evidence" value="ECO:0007669"/>
    <property type="project" value="UniProtKB-UniRule"/>
</dbReference>
<reference evidence="15" key="1">
    <citation type="journal article" date="2016" name="Proc. Natl. Acad. Sci. U.S.A.">
        <title>Comparative genomics of biotechnologically important yeasts.</title>
        <authorList>
            <person name="Riley R."/>
            <person name="Haridas S."/>
            <person name="Wolfe K.H."/>
            <person name="Lopes M.R."/>
            <person name="Hittinger C.T."/>
            <person name="Goeker M."/>
            <person name="Salamov A.A."/>
            <person name="Wisecaver J.H."/>
            <person name="Long T.M."/>
            <person name="Calvey C.H."/>
            <person name="Aerts A.L."/>
            <person name="Barry K.W."/>
            <person name="Choi C."/>
            <person name="Clum A."/>
            <person name="Coughlan A.Y."/>
            <person name="Deshpande S."/>
            <person name="Douglass A.P."/>
            <person name="Hanson S.J."/>
            <person name="Klenk H.-P."/>
            <person name="LaButti K.M."/>
            <person name="Lapidus A."/>
            <person name="Lindquist E.A."/>
            <person name="Lipzen A.M."/>
            <person name="Meier-Kolthoff J.P."/>
            <person name="Ohm R.A."/>
            <person name="Otillar R.P."/>
            <person name="Pangilinan J.L."/>
            <person name="Peng Y."/>
            <person name="Rokas A."/>
            <person name="Rosa C.A."/>
            <person name="Scheuner C."/>
            <person name="Sibirny A.A."/>
            <person name="Slot J.C."/>
            <person name="Stielow J.B."/>
            <person name="Sun H."/>
            <person name="Kurtzman C.P."/>
            <person name="Blackwell M."/>
            <person name="Grigoriev I.V."/>
            <person name="Jeffries T.W."/>
        </authorList>
    </citation>
    <scope>NUCLEOTIDE SEQUENCE [LARGE SCALE GENOMIC DNA]</scope>
    <source>
        <strain evidence="15">NRRL Y-1626</strain>
    </source>
</reference>
<proteinExistence type="inferred from homology"/>
<feature type="binding site" evidence="10">
    <location>
        <position position="244"/>
    </location>
    <ligand>
        <name>ATP</name>
        <dbReference type="ChEBI" id="CHEBI:30616"/>
    </ligand>
</feature>
<evidence type="ECO:0000313" key="14">
    <source>
        <dbReference type="EMBL" id="OBA27738.1"/>
    </source>
</evidence>
<dbReference type="GO" id="GO:0010737">
    <property type="term" value="P:protein kinase A signaling"/>
    <property type="evidence" value="ECO:0007669"/>
    <property type="project" value="UniProtKB-ARBA"/>
</dbReference>
<name>A0A1B7TGB4_9ASCO</name>
<keyword evidence="5 10" id="KW-0547">Nucleotide-binding</keyword>
<feature type="region of interest" description="Disordered" evidence="11">
    <location>
        <begin position="177"/>
        <end position="200"/>
    </location>
</feature>
<evidence type="ECO:0000256" key="8">
    <source>
        <dbReference type="ARBA" id="ARBA00047292"/>
    </source>
</evidence>
<dbReference type="PANTHER" id="PTHR24353:SF73">
    <property type="entry name" value="CAMP-DEPENDENT PROTEIN KINASE TYPE 1-RELATED"/>
    <property type="match status" value="1"/>
</dbReference>
<dbReference type="Pfam" id="PF00069">
    <property type="entry name" value="Pkinase"/>
    <property type="match status" value="1"/>
</dbReference>
<dbReference type="Gene3D" id="1.10.510.10">
    <property type="entry name" value="Transferase(Phosphotransferase) domain 1"/>
    <property type="match status" value="1"/>
</dbReference>
<feature type="domain" description="AGC-kinase C-terminal" evidence="13">
    <location>
        <begin position="472"/>
        <end position="534"/>
    </location>
</feature>
<dbReference type="Gene3D" id="3.30.200.20">
    <property type="entry name" value="Phosphorylase Kinase, domain 1"/>
    <property type="match status" value="1"/>
</dbReference>
<dbReference type="GO" id="GO:0007265">
    <property type="term" value="P:Ras protein signal transduction"/>
    <property type="evidence" value="ECO:0007669"/>
    <property type="project" value="UniProtKB-ARBA"/>
</dbReference>
<comment type="catalytic activity">
    <reaction evidence="8">
        <text>L-threonyl-[protein] + ATP = O-phospho-L-threonyl-[protein] + ADP + H(+)</text>
        <dbReference type="Rhea" id="RHEA:46608"/>
        <dbReference type="Rhea" id="RHEA-COMP:11060"/>
        <dbReference type="Rhea" id="RHEA-COMP:11605"/>
        <dbReference type="ChEBI" id="CHEBI:15378"/>
        <dbReference type="ChEBI" id="CHEBI:30013"/>
        <dbReference type="ChEBI" id="CHEBI:30616"/>
        <dbReference type="ChEBI" id="CHEBI:61977"/>
        <dbReference type="ChEBI" id="CHEBI:456216"/>
        <dbReference type="EC" id="2.7.11.11"/>
    </reaction>
</comment>
<gene>
    <name evidence="14" type="ORF">HANVADRAFT_52162</name>
</gene>
<evidence type="ECO:0000256" key="5">
    <source>
        <dbReference type="ARBA" id="ARBA00022741"/>
    </source>
</evidence>
<dbReference type="Proteomes" id="UP000092321">
    <property type="component" value="Unassembled WGS sequence"/>
</dbReference>
<dbReference type="SUPFAM" id="SSF56112">
    <property type="entry name" value="Protein kinase-like (PK-like)"/>
    <property type="match status" value="1"/>
</dbReference>
<feature type="region of interest" description="Disordered" evidence="11">
    <location>
        <begin position="129"/>
        <end position="154"/>
    </location>
</feature>
<dbReference type="PANTHER" id="PTHR24353">
    <property type="entry name" value="CYCLIC NUCLEOTIDE-DEPENDENT PROTEIN KINASE"/>
    <property type="match status" value="1"/>
</dbReference>
<feature type="compositionally biased region" description="Low complexity" evidence="11">
    <location>
        <begin position="136"/>
        <end position="154"/>
    </location>
</feature>
<dbReference type="PROSITE" id="PS51285">
    <property type="entry name" value="AGC_KINASE_CTER"/>
    <property type="match status" value="1"/>
</dbReference>